<feature type="region of interest" description="Disordered" evidence="3">
    <location>
        <begin position="194"/>
        <end position="223"/>
    </location>
</feature>
<feature type="compositionally biased region" description="Basic residues" evidence="3">
    <location>
        <begin position="1"/>
        <end position="11"/>
    </location>
</feature>
<sequence length="887" mass="98591">MPPRASKKKRGGAAAPKKNPAAPRATRASARNSKKPAEEVPSEEEQEVEINQVVVAQEQKEIPPHAVIQIDDDEEETNTESVVSSLVNHEVIEKEEVFMNFENAEETKDVEEVIVEEKNVEVVMEETVTTVVEETTLVVVEETKVVEEETVEEKGSEMVVVIQEKKVVDENVEENSMDIMDVNMDKKVVEVEEEPEEIIEENPEKLVEVNPEEIVEEDPEEIEEGLDEVIEDENKNGSGDGDDMVDDQQVANQDINEESAKAKAEGNVKGNDINDANDSGGMEESGSDEEEFEEDEDSSAYMHAPLTDRKKHEEFEIFVGGLDKDAVEEDLTEVFAKFGEIKSVRIVKHPASQKNKCFAFIRYATVEQAKKVLDELKDGAEVKGKRVSVSRSQDRDTIYMGNICKTWKKDQVLEALKSHGIEQIEGIYLPDDPKNEERTRGFALLEFCTRPDAMSAFQRLRKPDAVFGCERSAKVAFAQSSIHPSEEALLKVKTVFVDGLTDLWNEERLREFGKQYGEVEKVQLSRNLGTARRKDFGFISFTSRESAVACVEGFENSQIAEGDVKIKANLARPHKGKLGRSSQGGYKVKMDDTIEAGSSKMKGPAKCSSEGKGKFHQNSKGGMPFKPQPRVGDHQGPSAPSRADHHRREQPGRGGRRGGRNMEGGFHGQTSMKPRGNMHGRPGRGFPRSTSRFGNTARQIYGYGGPPAAYVDPYTQRLPPSAPGYRGHASYGAHSGDKRHYSEMEPHAGYVEASTVKQSRGRYNYEPKSRGAGGYGGQNSGPIPYAGPQPSSSYAPSNSAFPGYETGGRGYAYHGGPTSYAQPRPQPIPHPQPYARQPPHPRPHQMQPHPHQQPYPHPQQNPYPHPPHPQQNLYPHPHPPPTRPGYY</sequence>
<dbReference type="CDD" id="cd00590">
    <property type="entry name" value="RRM_SF"/>
    <property type="match status" value="3"/>
</dbReference>
<organism evidence="5 6">
    <name type="scientific">Papaver atlanticum</name>
    <dbReference type="NCBI Taxonomy" id="357466"/>
    <lineage>
        <taxon>Eukaryota</taxon>
        <taxon>Viridiplantae</taxon>
        <taxon>Streptophyta</taxon>
        <taxon>Embryophyta</taxon>
        <taxon>Tracheophyta</taxon>
        <taxon>Spermatophyta</taxon>
        <taxon>Magnoliopsida</taxon>
        <taxon>Ranunculales</taxon>
        <taxon>Papaveraceae</taxon>
        <taxon>Papaveroideae</taxon>
        <taxon>Papaver</taxon>
    </lineage>
</organism>
<feature type="region of interest" description="Disordered" evidence="3">
    <location>
        <begin position="596"/>
        <end position="699"/>
    </location>
</feature>
<feature type="compositionally biased region" description="Polar residues" evidence="3">
    <location>
        <begin position="688"/>
        <end position="698"/>
    </location>
</feature>
<evidence type="ECO:0000256" key="2">
    <source>
        <dbReference type="PROSITE-ProRule" id="PRU00176"/>
    </source>
</evidence>
<dbReference type="InterPro" id="IPR035979">
    <property type="entry name" value="RBD_domain_sf"/>
</dbReference>
<feature type="domain" description="RRM" evidence="4">
    <location>
        <begin position="493"/>
        <end position="573"/>
    </location>
</feature>
<dbReference type="PROSITE" id="PS50102">
    <property type="entry name" value="RRM"/>
    <property type="match status" value="3"/>
</dbReference>
<dbReference type="PANTHER" id="PTHR21245">
    <property type="entry name" value="HETEROGENEOUS NUCLEAR RIBONUCLEOPROTEIN"/>
    <property type="match status" value="1"/>
</dbReference>
<dbReference type="Pfam" id="PF00076">
    <property type="entry name" value="RRM_1"/>
    <property type="match status" value="2"/>
</dbReference>
<proteinExistence type="predicted"/>
<dbReference type="AlphaFoldDB" id="A0AAD4SDI2"/>
<dbReference type="InterPro" id="IPR012677">
    <property type="entry name" value="Nucleotide-bd_a/b_plait_sf"/>
</dbReference>
<dbReference type="Proteomes" id="UP001202328">
    <property type="component" value="Unassembled WGS sequence"/>
</dbReference>
<protein>
    <recommendedName>
        <fullName evidence="4">RRM domain-containing protein</fullName>
    </recommendedName>
</protein>
<accession>A0AAD4SDI2</accession>
<evidence type="ECO:0000256" key="3">
    <source>
        <dbReference type="SAM" id="MobiDB-lite"/>
    </source>
</evidence>
<feature type="region of interest" description="Disordered" evidence="3">
    <location>
        <begin position="259"/>
        <end position="299"/>
    </location>
</feature>
<feature type="compositionally biased region" description="Acidic residues" evidence="3">
    <location>
        <begin position="285"/>
        <end position="298"/>
    </location>
</feature>
<reference evidence="5" key="1">
    <citation type="submission" date="2022-04" db="EMBL/GenBank/DDBJ databases">
        <title>A functionally conserved STORR gene fusion in Papaver species that diverged 16.8 million years ago.</title>
        <authorList>
            <person name="Catania T."/>
        </authorList>
    </citation>
    <scope>NUCLEOTIDE SEQUENCE</scope>
    <source>
        <strain evidence="5">S-188037</strain>
    </source>
</reference>
<feature type="compositionally biased region" description="Polar residues" evidence="3">
    <location>
        <begin position="789"/>
        <end position="800"/>
    </location>
</feature>
<feature type="compositionally biased region" description="Pro residues" evidence="3">
    <location>
        <begin position="851"/>
        <end position="869"/>
    </location>
</feature>
<evidence type="ECO:0000313" key="6">
    <source>
        <dbReference type="Proteomes" id="UP001202328"/>
    </source>
</evidence>
<feature type="domain" description="RRM" evidence="4">
    <location>
        <begin position="396"/>
        <end position="480"/>
    </location>
</feature>
<dbReference type="InterPro" id="IPR000504">
    <property type="entry name" value="RRM_dom"/>
</dbReference>
<feature type="compositionally biased region" description="Pro residues" evidence="3">
    <location>
        <begin position="824"/>
        <end position="840"/>
    </location>
</feature>
<feature type="compositionally biased region" description="Acidic residues" evidence="3">
    <location>
        <begin position="210"/>
        <end position="223"/>
    </location>
</feature>
<keyword evidence="6" id="KW-1185">Reference proteome</keyword>
<feature type="compositionally biased region" description="Pro residues" evidence="3">
    <location>
        <begin position="876"/>
        <end position="887"/>
    </location>
</feature>
<feature type="domain" description="RRM" evidence="4">
    <location>
        <begin position="315"/>
        <end position="394"/>
    </location>
</feature>
<feature type="region of interest" description="Disordered" evidence="3">
    <location>
        <begin position="1"/>
        <end position="49"/>
    </location>
</feature>
<dbReference type="SMART" id="SM00360">
    <property type="entry name" value="RRM"/>
    <property type="match status" value="3"/>
</dbReference>
<dbReference type="SUPFAM" id="SSF54928">
    <property type="entry name" value="RNA-binding domain, RBD"/>
    <property type="match status" value="2"/>
</dbReference>
<name>A0AAD4SDI2_9MAGN</name>
<feature type="region of interest" description="Disordered" evidence="3">
    <location>
        <begin position="712"/>
        <end position="887"/>
    </location>
</feature>
<dbReference type="EMBL" id="JAJJMB010012006">
    <property type="protein sequence ID" value="KAI3893133.1"/>
    <property type="molecule type" value="Genomic_DNA"/>
</dbReference>
<dbReference type="Gene3D" id="3.30.70.330">
    <property type="match status" value="3"/>
</dbReference>
<feature type="compositionally biased region" description="Low complexity" evidence="3">
    <location>
        <begin position="12"/>
        <end position="31"/>
    </location>
</feature>
<feature type="compositionally biased region" description="Basic and acidic residues" evidence="3">
    <location>
        <begin position="642"/>
        <end position="651"/>
    </location>
</feature>
<gene>
    <name evidence="5" type="ORF">MKW98_028635</name>
</gene>
<evidence type="ECO:0000259" key="4">
    <source>
        <dbReference type="PROSITE" id="PS50102"/>
    </source>
</evidence>
<keyword evidence="1 2" id="KW-0694">RNA-binding</keyword>
<evidence type="ECO:0000313" key="5">
    <source>
        <dbReference type="EMBL" id="KAI3893133.1"/>
    </source>
</evidence>
<evidence type="ECO:0000256" key="1">
    <source>
        <dbReference type="ARBA" id="ARBA00022884"/>
    </source>
</evidence>
<feature type="compositionally biased region" description="Basic and acidic residues" evidence="3">
    <location>
        <begin position="735"/>
        <end position="746"/>
    </location>
</feature>
<dbReference type="GO" id="GO:0003723">
    <property type="term" value="F:RNA binding"/>
    <property type="evidence" value="ECO:0007669"/>
    <property type="project" value="UniProtKB-UniRule"/>
</dbReference>
<comment type="caution">
    <text evidence="5">The sequence shown here is derived from an EMBL/GenBank/DDBJ whole genome shotgun (WGS) entry which is preliminary data.</text>
</comment>